<keyword evidence="1" id="KW-1133">Transmembrane helix</keyword>
<accession>A0A9K3NWW7</accession>
<dbReference type="GO" id="GO:0016799">
    <property type="term" value="F:hydrolase activity, hydrolyzing N-glycosyl compounds"/>
    <property type="evidence" value="ECO:0007669"/>
    <property type="project" value="InterPro"/>
</dbReference>
<evidence type="ECO:0000313" key="4">
    <source>
        <dbReference type="Proteomes" id="UP000215914"/>
    </source>
</evidence>
<evidence type="ECO:0000256" key="2">
    <source>
        <dbReference type="SAM" id="SignalP"/>
    </source>
</evidence>
<proteinExistence type="predicted"/>
<reference evidence="3" key="1">
    <citation type="journal article" date="2017" name="Nature">
        <title>The sunflower genome provides insights into oil metabolism, flowering and Asterid evolution.</title>
        <authorList>
            <person name="Badouin H."/>
            <person name="Gouzy J."/>
            <person name="Grassa C.J."/>
            <person name="Murat F."/>
            <person name="Staton S.E."/>
            <person name="Cottret L."/>
            <person name="Lelandais-Briere C."/>
            <person name="Owens G.L."/>
            <person name="Carrere S."/>
            <person name="Mayjonade B."/>
            <person name="Legrand L."/>
            <person name="Gill N."/>
            <person name="Kane N.C."/>
            <person name="Bowers J.E."/>
            <person name="Hubner S."/>
            <person name="Bellec A."/>
            <person name="Berard A."/>
            <person name="Berges H."/>
            <person name="Blanchet N."/>
            <person name="Boniface M.C."/>
            <person name="Brunel D."/>
            <person name="Catrice O."/>
            <person name="Chaidir N."/>
            <person name="Claudel C."/>
            <person name="Donnadieu C."/>
            <person name="Faraut T."/>
            <person name="Fievet G."/>
            <person name="Helmstetter N."/>
            <person name="King M."/>
            <person name="Knapp S.J."/>
            <person name="Lai Z."/>
            <person name="Le Paslier M.C."/>
            <person name="Lippi Y."/>
            <person name="Lorenzon L."/>
            <person name="Mandel J.R."/>
            <person name="Marage G."/>
            <person name="Marchand G."/>
            <person name="Marquand E."/>
            <person name="Bret-Mestries E."/>
            <person name="Morien E."/>
            <person name="Nambeesan S."/>
            <person name="Nguyen T."/>
            <person name="Pegot-Espagnet P."/>
            <person name="Pouilly N."/>
            <person name="Raftis F."/>
            <person name="Sallet E."/>
            <person name="Schiex T."/>
            <person name="Thomas J."/>
            <person name="Vandecasteele C."/>
            <person name="Vares D."/>
            <person name="Vear F."/>
            <person name="Vautrin S."/>
            <person name="Crespi M."/>
            <person name="Mangin B."/>
            <person name="Burke J.M."/>
            <person name="Salse J."/>
            <person name="Munos S."/>
            <person name="Vincourt P."/>
            <person name="Rieseberg L.H."/>
            <person name="Langlade N.B."/>
        </authorList>
    </citation>
    <scope>NUCLEOTIDE SEQUENCE</scope>
    <source>
        <tissue evidence="3">Leaves</tissue>
    </source>
</reference>
<keyword evidence="2" id="KW-0732">Signal</keyword>
<keyword evidence="1" id="KW-0812">Transmembrane</keyword>
<evidence type="ECO:0000256" key="1">
    <source>
        <dbReference type="SAM" id="Phobius"/>
    </source>
</evidence>
<dbReference type="AlphaFoldDB" id="A0A9K3NWW7"/>
<dbReference type="EMBL" id="MNCJ02000318">
    <property type="protein sequence ID" value="KAF5815541.1"/>
    <property type="molecule type" value="Genomic_DNA"/>
</dbReference>
<feature type="transmembrane region" description="Helical" evidence="1">
    <location>
        <begin position="87"/>
        <end position="108"/>
    </location>
</feature>
<evidence type="ECO:0000313" key="3">
    <source>
        <dbReference type="EMBL" id="KAF5815541.1"/>
    </source>
</evidence>
<feature type="chain" id="PRO_5039912208" evidence="2">
    <location>
        <begin position="29"/>
        <end position="114"/>
    </location>
</feature>
<dbReference type="Gramene" id="mRNA:HanXRQr2_Chr03g0124241">
    <property type="protein sequence ID" value="CDS:HanXRQr2_Chr03g0124241.1"/>
    <property type="gene ID" value="HanXRQr2_Chr03g0124241"/>
</dbReference>
<feature type="signal peptide" evidence="2">
    <location>
        <begin position="1"/>
        <end position="28"/>
    </location>
</feature>
<keyword evidence="3" id="KW-0378">Hydrolase</keyword>
<sequence length="114" mass="12896">MLSGEMKGLLLWSSLLCALIMAVGGTSSYNVHRGLSYRAILDTDVDTDDLFALLYLLKSNRSEFNLQVLLLHIFCTFQYSFILCGEFFVICICMPLSTLLISMGVWLIKLFLKN</sequence>
<keyword evidence="4" id="KW-1185">Reference proteome</keyword>
<name>A0A9K3NWW7_HELAN</name>
<gene>
    <name evidence="3" type="ORF">HanXRQr2_Chr03g0124241</name>
</gene>
<comment type="caution">
    <text evidence="3">The sequence shown here is derived from an EMBL/GenBank/DDBJ whole genome shotgun (WGS) entry which is preliminary data.</text>
</comment>
<protein>
    <submittedName>
        <fullName evidence="3">Ribonucleoside hydrolase</fullName>
    </submittedName>
</protein>
<organism evidence="3 4">
    <name type="scientific">Helianthus annuus</name>
    <name type="common">Common sunflower</name>
    <dbReference type="NCBI Taxonomy" id="4232"/>
    <lineage>
        <taxon>Eukaryota</taxon>
        <taxon>Viridiplantae</taxon>
        <taxon>Streptophyta</taxon>
        <taxon>Embryophyta</taxon>
        <taxon>Tracheophyta</taxon>
        <taxon>Spermatophyta</taxon>
        <taxon>Magnoliopsida</taxon>
        <taxon>eudicotyledons</taxon>
        <taxon>Gunneridae</taxon>
        <taxon>Pentapetalae</taxon>
        <taxon>asterids</taxon>
        <taxon>campanulids</taxon>
        <taxon>Asterales</taxon>
        <taxon>Asteraceae</taxon>
        <taxon>Asteroideae</taxon>
        <taxon>Heliantheae alliance</taxon>
        <taxon>Heliantheae</taxon>
        <taxon>Helianthus</taxon>
    </lineage>
</organism>
<dbReference type="Proteomes" id="UP000215914">
    <property type="component" value="Unassembled WGS sequence"/>
</dbReference>
<dbReference type="InterPro" id="IPR036452">
    <property type="entry name" value="Ribo_hydro-like"/>
</dbReference>
<keyword evidence="1" id="KW-0472">Membrane</keyword>
<dbReference type="SUPFAM" id="SSF53590">
    <property type="entry name" value="Nucleoside hydrolase"/>
    <property type="match status" value="1"/>
</dbReference>
<reference evidence="3" key="2">
    <citation type="submission" date="2020-06" db="EMBL/GenBank/DDBJ databases">
        <title>Helianthus annuus Genome sequencing and assembly Release 2.</title>
        <authorList>
            <person name="Gouzy J."/>
            <person name="Langlade N."/>
            <person name="Munos S."/>
        </authorList>
    </citation>
    <scope>NUCLEOTIDE SEQUENCE</scope>
    <source>
        <tissue evidence="3">Leaves</tissue>
    </source>
</reference>